<dbReference type="OMA" id="KRACEPE"/>
<sequence length="215" mass="24308">MSQTLRKRACEPEAQMDSMDVREPKRFHGEETDRFLHLLQLDKTLADDEEEECVPSEELVEGVMRSLEEEIGMTCSTSYPSSCSEVNSVASDISSGKEGQNLDSDSVFDLCHLLEASDDELGIPPSPVQDLKDELCLSPNETSEGLSESRDLKSLGDNWHFEDDFESYQQFALYEDAWDASQLRDDYMNRDFVSQGLLFDGDFSDAWRLDTASCI</sequence>
<accession>A9NKB7</accession>
<proteinExistence type="evidence at transcript level"/>
<evidence type="ECO:0000313" key="2">
    <source>
        <dbReference type="EMBL" id="ABK21078.1"/>
    </source>
</evidence>
<protein>
    <submittedName>
        <fullName evidence="2">Uncharacterized protein</fullName>
    </submittedName>
</protein>
<dbReference type="EMBL" id="EF081693">
    <property type="protein sequence ID" value="ABK21078.1"/>
    <property type="molecule type" value="mRNA"/>
</dbReference>
<organism evidence="2">
    <name type="scientific">Picea sitchensis</name>
    <name type="common">Sitka spruce</name>
    <name type="synonym">Pinus sitchensis</name>
    <dbReference type="NCBI Taxonomy" id="3332"/>
    <lineage>
        <taxon>Eukaryota</taxon>
        <taxon>Viridiplantae</taxon>
        <taxon>Streptophyta</taxon>
        <taxon>Embryophyta</taxon>
        <taxon>Tracheophyta</taxon>
        <taxon>Spermatophyta</taxon>
        <taxon>Pinopsida</taxon>
        <taxon>Pinidae</taxon>
        <taxon>Conifers I</taxon>
        <taxon>Pinales</taxon>
        <taxon>Pinaceae</taxon>
        <taxon>Picea</taxon>
    </lineage>
</organism>
<reference evidence="2" key="1">
    <citation type="journal article" date="2008" name="BMC Genomics">
        <title>A conifer genomics resource of 200,000 spruce (Picea spp.) ESTs and 6,464 high-quality, sequence-finished full-length cDNAs for Sitka spruce (Picea sitchensis).</title>
        <authorList>
            <person name="Ralph S.G."/>
            <person name="Chun H.J."/>
            <person name="Kolosova N."/>
            <person name="Cooper D."/>
            <person name="Oddy C."/>
            <person name="Ritland C.E."/>
            <person name="Kirkpatrick R."/>
            <person name="Moore R."/>
            <person name="Barber S."/>
            <person name="Holt R.A."/>
            <person name="Jones S.J."/>
            <person name="Marra M.A."/>
            <person name="Douglas C.J."/>
            <person name="Ritland K."/>
            <person name="Bohlmann J."/>
        </authorList>
    </citation>
    <scope>NUCLEOTIDE SEQUENCE</scope>
    <source>
        <tissue evidence="2">Green portion of the leader tissue</tissue>
    </source>
</reference>
<feature type="region of interest" description="Disordered" evidence="1">
    <location>
        <begin position="1"/>
        <end position="27"/>
    </location>
</feature>
<dbReference type="PANTHER" id="PTHR34539">
    <property type="entry name" value="T6J4.11 PROTEIN"/>
    <property type="match status" value="1"/>
</dbReference>
<dbReference type="PANTHER" id="PTHR34539:SF19">
    <property type="entry name" value="T6J4.11 PROTEIN"/>
    <property type="match status" value="1"/>
</dbReference>
<name>A9NKB7_PICSI</name>
<dbReference type="AlphaFoldDB" id="A9NKB7"/>
<evidence type="ECO:0000256" key="1">
    <source>
        <dbReference type="SAM" id="MobiDB-lite"/>
    </source>
</evidence>